<dbReference type="FunFam" id="1.10.10.10:FF:000001">
    <property type="entry name" value="LysR family transcriptional regulator"/>
    <property type="match status" value="1"/>
</dbReference>
<evidence type="ECO:0000313" key="6">
    <source>
        <dbReference type="EMBL" id="PAP98660.1"/>
    </source>
</evidence>
<protein>
    <recommendedName>
        <fullName evidence="5">HTH lysR-type domain-containing protein</fullName>
    </recommendedName>
</protein>
<evidence type="ECO:0000256" key="2">
    <source>
        <dbReference type="ARBA" id="ARBA00023015"/>
    </source>
</evidence>
<evidence type="ECO:0000256" key="1">
    <source>
        <dbReference type="ARBA" id="ARBA00009437"/>
    </source>
</evidence>
<dbReference type="Gene3D" id="1.10.10.10">
    <property type="entry name" value="Winged helix-like DNA-binding domain superfamily/Winged helix DNA-binding domain"/>
    <property type="match status" value="1"/>
</dbReference>
<keyword evidence="7" id="KW-1185">Reference proteome</keyword>
<keyword evidence="2" id="KW-0805">Transcription regulation</keyword>
<accession>A0AB36R1Q8</accession>
<dbReference type="InterPro" id="IPR036388">
    <property type="entry name" value="WH-like_DNA-bd_sf"/>
</dbReference>
<dbReference type="GO" id="GO:0032993">
    <property type="term" value="C:protein-DNA complex"/>
    <property type="evidence" value="ECO:0007669"/>
    <property type="project" value="TreeGrafter"/>
</dbReference>
<organism evidence="6 7">
    <name type="scientific">Mesorhizobium mediterraneum</name>
    <dbReference type="NCBI Taxonomy" id="43617"/>
    <lineage>
        <taxon>Bacteria</taxon>
        <taxon>Pseudomonadati</taxon>
        <taxon>Pseudomonadota</taxon>
        <taxon>Alphaproteobacteria</taxon>
        <taxon>Hyphomicrobiales</taxon>
        <taxon>Phyllobacteriaceae</taxon>
        <taxon>Mesorhizobium</taxon>
    </lineage>
</organism>
<dbReference type="Pfam" id="PF03466">
    <property type="entry name" value="LysR_substrate"/>
    <property type="match status" value="1"/>
</dbReference>
<evidence type="ECO:0000259" key="5">
    <source>
        <dbReference type="PROSITE" id="PS50931"/>
    </source>
</evidence>
<dbReference type="PANTHER" id="PTHR30346">
    <property type="entry name" value="TRANSCRIPTIONAL DUAL REGULATOR HCAR-RELATED"/>
    <property type="match status" value="1"/>
</dbReference>
<comment type="similarity">
    <text evidence="1">Belongs to the LysR transcriptional regulatory family.</text>
</comment>
<comment type="caution">
    <text evidence="6">The sequence shown here is derived from an EMBL/GenBank/DDBJ whole genome shotgun (WGS) entry which is preliminary data.</text>
</comment>
<dbReference type="GO" id="GO:0003677">
    <property type="term" value="F:DNA binding"/>
    <property type="evidence" value="ECO:0007669"/>
    <property type="project" value="UniProtKB-KW"/>
</dbReference>
<feature type="domain" description="HTH lysR-type" evidence="5">
    <location>
        <begin position="13"/>
        <end position="70"/>
    </location>
</feature>
<dbReference type="PRINTS" id="PR00039">
    <property type="entry name" value="HTHLYSR"/>
</dbReference>
<dbReference type="PANTHER" id="PTHR30346:SF0">
    <property type="entry name" value="HCA OPERON TRANSCRIPTIONAL ACTIVATOR HCAR"/>
    <property type="match status" value="1"/>
</dbReference>
<dbReference type="InterPro" id="IPR005119">
    <property type="entry name" value="LysR_subst-bd"/>
</dbReference>
<gene>
    <name evidence="6" type="ORF">CIT25_29680</name>
</gene>
<evidence type="ECO:0000256" key="3">
    <source>
        <dbReference type="ARBA" id="ARBA00023125"/>
    </source>
</evidence>
<dbReference type="SUPFAM" id="SSF46785">
    <property type="entry name" value="Winged helix' DNA-binding domain"/>
    <property type="match status" value="1"/>
</dbReference>
<dbReference type="RefSeq" id="WP_095488733.1">
    <property type="nucleotide sequence ID" value="NZ_NPKI01000043.1"/>
</dbReference>
<evidence type="ECO:0000256" key="4">
    <source>
        <dbReference type="ARBA" id="ARBA00023163"/>
    </source>
</evidence>
<sequence length="312" mass="34408">MVWGDALIRSPRINLQQLRALLAVYDEGGFRRAAERLNTSLSAISRTIQTLEAELGVPVFERSARGVKPSSVGQNLLQYARTIVGGLDEISIKALSAIRGEVGQLKIGYNEISIRTFLPKMLAKFYRQYPNVDMRLISQATSEMIPENTAGTISRGEVDIGFVVGPVIDDELDAIHLFEDQVAVAVAKTHRLAQRESISASELKDEHILLWSTEPWQIYTRRINNICRQAGFLPRPSIMMQDNESAFALVEENVGVVLIASSVAATYSNRVATVAILENPEPFHLYAAWRKDNTAPVLRNFIGIVSGSDAGG</sequence>
<dbReference type="AlphaFoldDB" id="A0AB36R1Q8"/>
<dbReference type="InterPro" id="IPR000847">
    <property type="entry name" value="LysR_HTH_N"/>
</dbReference>
<name>A0AB36R1Q8_9HYPH</name>
<dbReference type="GO" id="GO:0003700">
    <property type="term" value="F:DNA-binding transcription factor activity"/>
    <property type="evidence" value="ECO:0007669"/>
    <property type="project" value="InterPro"/>
</dbReference>
<proteinExistence type="inferred from homology"/>
<dbReference type="InterPro" id="IPR036390">
    <property type="entry name" value="WH_DNA-bd_sf"/>
</dbReference>
<keyword evidence="3" id="KW-0238">DNA-binding</keyword>
<dbReference type="EMBL" id="NPKI01000043">
    <property type="protein sequence ID" value="PAP98660.1"/>
    <property type="molecule type" value="Genomic_DNA"/>
</dbReference>
<dbReference type="CDD" id="cd08414">
    <property type="entry name" value="PBP2_LTTR_aromatics_like"/>
    <property type="match status" value="1"/>
</dbReference>
<dbReference type="PROSITE" id="PS50931">
    <property type="entry name" value="HTH_LYSR"/>
    <property type="match status" value="1"/>
</dbReference>
<evidence type="ECO:0000313" key="7">
    <source>
        <dbReference type="Proteomes" id="UP000216215"/>
    </source>
</evidence>
<dbReference type="SUPFAM" id="SSF53850">
    <property type="entry name" value="Periplasmic binding protein-like II"/>
    <property type="match status" value="1"/>
</dbReference>
<reference evidence="7" key="1">
    <citation type="submission" date="2017-08" db="EMBL/GenBank/DDBJ databases">
        <title>Mesorhizobium wenxinae sp. nov., a novel rhizobial species isolated from root nodules of chickpea (Cicer arietinum L.).</title>
        <authorList>
            <person name="Zhang J."/>
        </authorList>
    </citation>
    <scope>NUCLEOTIDE SEQUENCE [LARGE SCALE GENOMIC DNA]</scope>
    <source>
        <strain evidence="7">USDA 3392</strain>
    </source>
</reference>
<dbReference type="Proteomes" id="UP000216215">
    <property type="component" value="Unassembled WGS sequence"/>
</dbReference>
<dbReference type="Gene3D" id="3.40.190.10">
    <property type="entry name" value="Periplasmic binding protein-like II"/>
    <property type="match status" value="2"/>
</dbReference>
<keyword evidence="4" id="KW-0804">Transcription</keyword>
<dbReference type="Pfam" id="PF00126">
    <property type="entry name" value="HTH_1"/>
    <property type="match status" value="1"/>
</dbReference>